<gene>
    <name evidence="1" type="ORF">RS82_00053</name>
</gene>
<protein>
    <submittedName>
        <fullName evidence="1">Uncharacterized protein</fullName>
    </submittedName>
</protein>
<organism evidence="1 2">
    <name type="scientific">Microbacterium trichothecenolyticum</name>
    <name type="common">Aureobacterium trichothecenolyticum</name>
    <dbReference type="NCBI Taxonomy" id="69370"/>
    <lineage>
        <taxon>Bacteria</taxon>
        <taxon>Bacillati</taxon>
        <taxon>Actinomycetota</taxon>
        <taxon>Actinomycetes</taxon>
        <taxon>Micrococcales</taxon>
        <taxon>Microbacteriaceae</taxon>
        <taxon>Microbacterium</taxon>
    </lineage>
</organism>
<proteinExistence type="predicted"/>
<dbReference type="EMBL" id="JYJA01000010">
    <property type="protein sequence ID" value="KJL45773.1"/>
    <property type="molecule type" value="Genomic_DNA"/>
</dbReference>
<dbReference type="PATRIC" id="fig|69370.6.peg.54"/>
<dbReference type="Proteomes" id="UP000034098">
    <property type="component" value="Unassembled WGS sequence"/>
</dbReference>
<reference evidence="1 2" key="1">
    <citation type="submission" date="2015-02" db="EMBL/GenBank/DDBJ databases">
        <title>Draft genome sequences of ten Microbacterium spp. with emphasis on heavy metal contaminated environments.</title>
        <authorList>
            <person name="Corretto E."/>
        </authorList>
    </citation>
    <scope>NUCLEOTIDE SEQUENCE [LARGE SCALE GENOMIC DNA]</scope>
    <source>
        <strain evidence="1 2">DSM 8608</strain>
    </source>
</reference>
<comment type="caution">
    <text evidence="1">The sequence shown here is derived from an EMBL/GenBank/DDBJ whole genome shotgun (WGS) entry which is preliminary data.</text>
</comment>
<dbReference type="AlphaFoldDB" id="A0A0M2HLJ7"/>
<evidence type="ECO:0000313" key="2">
    <source>
        <dbReference type="Proteomes" id="UP000034098"/>
    </source>
</evidence>
<evidence type="ECO:0000313" key="1">
    <source>
        <dbReference type="EMBL" id="KJL45773.1"/>
    </source>
</evidence>
<dbReference type="OrthoDB" id="5007869at2"/>
<sequence length="100" mass="11088">MTTPTGDPIMLDRAHAEATLYRVAVCAFTHYPDKPVEEPGWTLEEDLAWCLAPLDDLPAPHLADFTGTIRTLITTPTADRQTFIRQLLALTGDDRPLDTP</sequence>
<keyword evidence="2" id="KW-1185">Reference proteome</keyword>
<name>A0A0M2HLJ7_MICTR</name>
<accession>A0A0M2HLJ7</accession>
<dbReference type="RefSeq" id="WP_045296083.1">
    <property type="nucleotide sequence ID" value="NZ_JYJA01000010.1"/>
</dbReference>